<feature type="domain" description="Formamidopyrimidine-DNA glycosylase catalytic" evidence="15">
    <location>
        <begin position="2"/>
        <end position="101"/>
    </location>
</feature>
<keyword evidence="9" id="KW-0234">DNA repair</keyword>
<dbReference type="GO" id="GO:0003906">
    <property type="term" value="F:DNA-(apurinic or apyrimidinic site) endonuclease activity"/>
    <property type="evidence" value="ECO:0007669"/>
    <property type="project" value="InterPro"/>
</dbReference>
<keyword evidence="12" id="KW-0326">Glycosidase</keyword>
<keyword evidence="5 13" id="KW-0863">Zinc-finger</keyword>
<dbReference type="Pfam" id="PF06831">
    <property type="entry name" value="H2TH"/>
    <property type="match status" value="1"/>
</dbReference>
<keyword evidence="16" id="KW-0255">Endonuclease</keyword>
<evidence type="ECO:0000256" key="10">
    <source>
        <dbReference type="ARBA" id="ARBA00023239"/>
    </source>
</evidence>
<dbReference type="AlphaFoldDB" id="A0A5R9PGI3"/>
<comment type="similarity">
    <text evidence="2">Belongs to the FPG family.</text>
</comment>
<keyword evidence="16" id="KW-0540">Nuclease</keyword>
<dbReference type="Gene3D" id="3.20.190.10">
    <property type="entry name" value="MutM-like, N-terminal"/>
    <property type="match status" value="1"/>
</dbReference>
<evidence type="ECO:0000313" key="16">
    <source>
        <dbReference type="EMBL" id="TLX22575.1"/>
    </source>
</evidence>
<protein>
    <submittedName>
        <fullName evidence="16">Endonuclease</fullName>
    </submittedName>
</protein>
<dbReference type="CDD" id="cd08974">
    <property type="entry name" value="BaFpgNei_N_2"/>
    <property type="match status" value="1"/>
</dbReference>
<keyword evidence="10" id="KW-0456">Lyase</keyword>
<evidence type="ECO:0000256" key="12">
    <source>
        <dbReference type="ARBA" id="ARBA00023295"/>
    </source>
</evidence>
<dbReference type="GO" id="GO:0003684">
    <property type="term" value="F:damaged DNA binding"/>
    <property type="evidence" value="ECO:0007669"/>
    <property type="project" value="InterPro"/>
</dbReference>
<dbReference type="SMART" id="SM01232">
    <property type="entry name" value="H2TH"/>
    <property type="match status" value="1"/>
</dbReference>
<gene>
    <name evidence="16" type="ORF">E5S66_00645</name>
</gene>
<dbReference type="InterPro" id="IPR010979">
    <property type="entry name" value="Ribosomal_uS13-like_H2TH"/>
</dbReference>
<keyword evidence="3" id="KW-0479">Metal-binding</keyword>
<dbReference type="SMART" id="SM00898">
    <property type="entry name" value="Fapy_DNA_glyco"/>
    <property type="match status" value="1"/>
</dbReference>
<dbReference type="InterPro" id="IPR035937">
    <property type="entry name" value="FPG_N"/>
</dbReference>
<dbReference type="STRING" id="1123377.GCA_000423885_02712"/>
<dbReference type="GO" id="GO:0016829">
    <property type="term" value="F:lyase activity"/>
    <property type="evidence" value="ECO:0007669"/>
    <property type="project" value="UniProtKB-KW"/>
</dbReference>
<proteinExistence type="inferred from homology"/>
<evidence type="ECO:0000313" key="17">
    <source>
        <dbReference type="Proteomes" id="UP000308508"/>
    </source>
</evidence>
<accession>A0A5R9PGI3</accession>
<sequence>MPEGPSIIIMREAATRFRGKTVREVDGNSKLDLQRMRGRKVVGVRSWGKHFLLEFRGFSLRAHLLLFGSWLIDAEKAATPRLSLRFDNGTLNLYACSLKYIEGALDEAYDWRGDVMAPEWDPKLARTKLKRQPEVLVCDALLHQDVFAGVGNIIKNEVLFRIRVHPASTVGALPPRLLGKMIKDARDYSFQFLEWKKQYVLRQHWLVHNKGQCPNCGGKLTRQHMGTRNRRTFFCVRCQPLYPPPA</sequence>
<evidence type="ECO:0000256" key="3">
    <source>
        <dbReference type="ARBA" id="ARBA00022723"/>
    </source>
</evidence>
<dbReference type="GO" id="GO:0006284">
    <property type="term" value="P:base-excision repair"/>
    <property type="evidence" value="ECO:0007669"/>
    <property type="project" value="InterPro"/>
</dbReference>
<organism evidence="16 17">
    <name type="scientific">Thermomonas fusca</name>
    <dbReference type="NCBI Taxonomy" id="215690"/>
    <lineage>
        <taxon>Bacteria</taxon>
        <taxon>Pseudomonadati</taxon>
        <taxon>Pseudomonadota</taxon>
        <taxon>Gammaproteobacteria</taxon>
        <taxon>Lysobacterales</taxon>
        <taxon>Lysobacteraceae</taxon>
        <taxon>Thermomonas</taxon>
    </lineage>
</organism>
<evidence type="ECO:0000259" key="15">
    <source>
        <dbReference type="PROSITE" id="PS51068"/>
    </source>
</evidence>
<dbReference type="GO" id="GO:0008534">
    <property type="term" value="F:oxidized purine nucleobase lesion DNA N-glycosylase activity"/>
    <property type="evidence" value="ECO:0007669"/>
    <property type="project" value="UniProtKB-EC"/>
</dbReference>
<name>A0A5R9PGI3_9GAMM</name>
<dbReference type="Gene3D" id="1.10.8.50">
    <property type="match status" value="1"/>
</dbReference>
<evidence type="ECO:0000256" key="9">
    <source>
        <dbReference type="ARBA" id="ARBA00023204"/>
    </source>
</evidence>
<evidence type="ECO:0000256" key="5">
    <source>
        <dbReference type="ARBA" id="ARBA00022771"/>
    </source>
</evidence>
<keyword evidence="6" id="KW-0378">Hydrolase</keyword>
<evidence type="ECO:0000259" key="14">
    <source>
        <dbReference type="PROSITE" id="PS51066"/>
    </source>
</evidence>
<keyword evidence="17" id="KW-1185">Reference proteome</keyword>
<feature type="domain" description="FPG-type" evidence="14">
    <location>
        <begin position="206"/>
        <end position="240"/>
    </location>
</feature>
<keyword evidence="11" id="KW-0511">Multifunctional enzyme</keyword>
<dbReference type="PANTHER" id="PTHR22993">
    <property type="entry name" value="FORMAMIDOPYRIMIDINE-DNA GLYCOSYLASE"/>
    <property type="match status" value="1"/>
</dbReference>
<evidence type="ECO:0000256" key="13">
    <source>
        <dbReference type="PROSITE-ProRule" id="PRU00391"/>
    </source>
</evidence>
<keyword evidence="7" id="KW-0862">Zinc</keyword>
<dbReference type="SUPFAM" id="SSF46946">
    <property type="entry name" value="S13-like H2TH domain"/>
    <property type="match status" value="1"/>
</dbReference>
<dbReference type="InterPro" id="IPR015886">
    <property type="entry name" value="H2TH_FPG"/>
</dbReference>
<reference evidence="16 17" key="1">
    <citation type="submission" date="2019-04" db="EMBL/GenBank/DDBJ databases">
        <authorList>
            <person name="Grouzdev D.S."/>
            <person name="Nazina T.N."/>
        </authorList>
    </citation>
    <scope>NUCLEOTIDE SEQUENCE [LARGE SCALE GENOMIC DNA]</scope>
    <source>
        <strain evidence="16 17">SHC 3-19</strain>
    </source>
</reference>
<dbReference type="SUPFAM" id="SSF81624">
    <property type="entry name" value="N-terminal domain of MutM-like DNA repair proteins"/>
    <property type="match status" value="1"/>
</dbReference>
<dbReference type="InterPro" id="IPR012319">
    <property type="entry name" value="FPG_cat"/>
</dbReference>
<dbReference type="PROSITE" id="PS51066">
    <property type="entry name" value="ZF_FPG_2"/>
    <property type="match status" value="1"/>
</dbReference>
<keyword evidence="8" id="KW-0238">DNA-binding</keyword>
<evidence type="ECO:0000256" key="8">
    <source>
        <dbReference type="ARBA" id="ARBA00023125"/>
    </source>
</evidence>
<dbReference type="EMBL" id="SROY01000001">
    <property type="protein sequence ID" value="TLX22575.1"/>
    <property type="molecule type" value="Genomic_DNA"/>
</dbReference>
<dbReference type="Pfam" id="PF01149">
    <property type="entry name" value="Fapy_DNA_glyco"/>
    <property type="match status" value="1"/>
</dbReference>
<evidence type="ECO:0000256" key="11">
    <source>
        <dbReference type="ARBA" id="ARBA00023268"/>
    </source>
</evidence>
<dbReference type="PANTHER" id="PTHR22993:SF9">
    <property type="entry name" value="FORMAMIDOPYRIMIDINE-DNA GLYCOSYLASE"/>
    <property type="match status" value="1"/>
</dbReference>
<dbReference type="GO" id="GO:0008270">
    <property type="term" value="F:zinc ion binding"/>
    <property type="evidence" value="ECO:0007669"/>
    <property type="project" value="UniProtKB-KW"/>
</dbReference>
<evidence type="ECO:0000256" key="6">
    <source>
        <dbReference type="ARBA" id="ARBA00022801"/>
    </source>
</evidence>
<dbReference type="PROSITE" id="PS51068">
    <property type="entry name" value="FPG_CAT"/>
    <property type="match status" value="1"/>
</dbReference>
<comment type="catalytic activity">
    <reaction evidence="1">
        <text>Hydrolysis of DNA containing ring-opened 7-methylguanine residues, releasing 2,6-diamino-4-hydroxy-5-(N-methyl)formamidopyrimidine.</text>
        <dbReference type="EC" id="3.2.2.23"/>
    </reaction>
</comment>
<dbReference type="InterPro" id="IPR000214">
    <property type="entry name" value="Znf_DNA_glyclase/AP_lyase"/>
</dbReference>
<dbReference type="RefSeq" id="WP_138346603.1">
    <property type="nucleotide sequence ID" value="NZ_SROY01000001.1"/>
</dbReference>
<evidence type="ECO:0000256" key="4">
    <source>
        <dbReference type="ARBA" id="ARBA00022763"/>
    </source>
</evidence>
<dbReference type="Proteomes" id="UP000308508">
    <property type="component" value="Unassembled WGS sequence"/>
</dbReference>
<comment type="caution">
    <text evidence="16">The sequence shown here is derived from an EMBL/GenBank/DDBJ whole genome shotgun (WGS) entry which is preliminary data.</text>
</comment>
<evidence type="ECO:0000256" key="2">
    <source>
        <dbReference type="ARBA" id="ARBA00009409"/>
    </source>
</evidence>
<keyword evidence="4" id="KW-0227">DNA damage</keyword>
<evidence type="ECO:0000256" key="7">
    <source>
        <dbReference type="ARBA" id="ARBA00022833"/>
    </source>
</evidence>
<evidence type="ECO:0000256" key="1">
    <source>
        <dbReference type="ARBA" id="ARBA00001668"/>
    </source>
</evidence>